<evidence type="ECO:0000256" key="9">
    <source>
        <dbReference type="RuleBase" id="RU362079"/>
    </source>
</evidence>
<keyword evidence="5" id="KW-0547">Nucleotide-binding</keyword>
<dbReference type="Gene3D" id="3.30.1130.10">
    <property type="match status" value="1"/>
</dbReference>
<dbReference type="PROSITE" id="PS00794">
    <property type="entry name" value="HPPK"/>
    <property type="match status" value="1"/>
</dbReference>
<dbReference type="InterPro" id="IPR006157">
    <property type="entry name" value="FolB_dom"/>
</dbReference>
<keyword evidence="4" id="KW-0808">Transferase</keyword>
<evidence type="ECO:0000313" key="12">
    <source>
        <dbReference type="EMBL" id="GAA4912945.1"/>
    </source>
</evidence>
<comment type="catalytic activity">
    <reaction evidence="9">
        <text>7,8-dihydroneopterin = 6-hydroxymethyl-7,8-dihydropterin + glycolaldehyde</text>
        <dbReference type="Rhea" id="RHEA:10540"/>
        <dbReference type="ChEBI" id="CHEBI:17001"/>
        <dbReference type="ChEBI" id="CHEBI:17071"/>
        <dbReference type="ChEBI" id="CHEBI:44841"/>
        <dbReference type="EC" id="4.1.2.25"/>
    </reaction>
</comment>
<dbReference type="SUPFAM" id="SSF55620">
    <property type="entry name" value="Tetrahydrobiopterin biosynthesis enzymes-like"/>
    <property type="match status" value="1"/>
</dbReference>
<keyword evidence="6" id="KW-0418">Kinase</keyword>
<feature type="region of interest" description="Disordered" evidence="10">
    <location>
        <begin position="316"/>
        <end position="344"/>
    </location>
</feature>
<comment type="pathway">
    <text evidence="9">Cofactor biosynthesis; tetrahydrofolate biosynthesis; 2-amino-4-hydroxy-6-hydroxymethyl-7,8-dihydropteridine diphosphate from 7,8-dihydroneopterin triphosphate: step 3/4.</text>
</comment>
<dbReference type="InterPro" id="IPR000550">
    <property type="entry name" value="Hppk"/>
</dbReference>
<comment type="function">
    <text evidence="9">Catalyzes the conversion of 7,8-dihydroneopterin to 6-hydroxymethyl-7,8-dihydropterin.</text>
</comment>
<dbReference type="NCBIfam" id="TIGR01498">
    <property type="entry name" value="folK"/>
    <property type="match status" value="1"/>
</dbReference>
<evidence type="ECO:0000256" key="6">
    <source>
        <dbReference type="ARBA" id="ARBA00022777"/>
    </source>
</evidence>
<organism evidence="12 13">
    <name type="scientific">Nesterenkonia rhizosphaerae</name>
    <dbReference type="NCBI Taxonomy" id="1348272"/>
    <lineage>
        <taxon>Bacteria</taxon>
        <taxon>Bacillati</taxon>
        <taxon>Actinomycetota</taxon>
        <taxon>Actinomycetes</taxon>
        <taxon>Micrococcales</taxon>
        <taxon>Micrococcaceae</taxon>
        <taxon>Nesterenkonia</taxon>
    </lineage>
</organism>
<evidence type="ECO:0000256" key="7">
    <source>
        <dbReference type="ARBA" id="ARBA00022840"/>
    </source>
</evidence>
<dbReference type="NCBIfam" id="TIGR00526">
    <property type="entry name" value="folB_dom"/>
    <property type="match status" value="1"/>
</dbReference>
<evidence type="ECO:0000256" key="5">
    <source>
        <dbReference type="ARBA" id="ARBA00022741"/>
    </source>
</evidence>
<dbReference type="EC" id="2.7.6.3" evidence="9"/>
<dbReference type="Proteomes" id="UP001500368">
    <property type="component" value="Unassembled WGS sequence"/>
</dbReference>
<sequence length="344" mass="37601">MGSDLIRLTGLHISGTHGVFDFEKENPQPFTVDAELGVDLRAPGRSDELADTISYADIADLIEEIVSRERFDLIEAIAETIARSVLFFDARIQHAQITVHKPQAPMTQSFDDVSVTIHRTRDDLERTVETVGTGSMPRIVVDDAEHLRDPELPAQFAVRSVLALGSNLGDSRATLTSAVQSLEAHEDVVVVNASPVAQTKPVGGPENQRDYLNQVVEIETRLSPHALLDLAQQIEAEHNRVREERWGPRTLDVDIVTYAGAVIDSPRLQVPHPSAAERAFVLLPWSWMDPVALLGGRPVRELATEAPDFQDVCRLEEPELGSPDDDAASPGVDPASDVTGVTPE</sequence>
<evidence type="ECO:0000256" key="3">
    <source>
        <dbReference type="ARBA" id="ARBA00009640"/>
    </source>
</evidence>
<dbReference type="EC" id="4.1.2.25" evidence="9"/>
<dbReference type="SMART" id="SM00905">
    <property type="entry name" value="FolB"/>
    <property type="match status" value="1"/>
</dbReference>
<evidence type="ECO:0000256" key="4">
    <source>
        <dbReference type="ARBA" id="ARBA00022679"/>
    </source>
</evidence>
<keyword evidence="8 9" id="KW-0289">Folate biosynthesis</keyword>
<gene>
    <name evidence="12" type="ORF">GCM10025790_04500</name>
</gene>
<keyword evidence="13" id="KW-1185">Reference proteome</keyword>
<name>A0ABP9FQC4_9MICC</name>
<comment type="similarity">
    <text evidence="3">In the N-terminal section; belongs to the DHNA family.</text>
</comment>
<dbReference type="InterPro" id="IPR035907">
    <property type="entry name" value="Hppk_sf"/>
</dbReference>
<evidence type="ECO:0000259" key="11">
    <source>
        <dbReference type="PROSITE" id="PS00794"/>
    </source>
</evidence>
<evidence type="ECO:0000256" key="10">
    <source>
        <dbReference type="SAM" id="MobiDB-lite"/>
    </source>
</evidence>
<accession>A0ABP9FQC4</accession>
<protein>
    <recommendedName>
        <fullName evidence="9">Bifunctional folate synthesis protein</fullName>
    </recommendedName>
    <domain>
        <recommendedName>
            <fullName evidence="9">Dihydroneopterin aldolase</fullName>
            <shortName evidence="9">DHNA</shortName>
            <ecNumber evidence="9">4.1.2.25</ecNumber>
        </recommendedName>
        <alternativeName>
            <fullName evidence="9">7,8-dihydroneopterin aldolase</fullName>
        </alternativeName>
    </domain>
    <domain>
        <recommendedName>
            <fullName evidence="9">2-amino-4-hydroxy-6-hydroxymethyldihydropteridine pyrophosphokinase</fullName>
            <ecNumber evidence="9">2.7.6.3</ecNumber>
        </recommendedName>
        <alternativeName>
            <fullName evidence="9">6-hydroxymethyl-7,8-dihydropterin pyrophosphokinase</fullName>
            <shortName evidence="9">PPPK</shortName>
        </alternativeName>
        <alternativeName>
            <fullName evidence="9">7,8-dihydro-6-hydroxymethylpterin pyrophosphokinase</fullName>
            <shortName evidence="9">HPPK</shortName>
        </alternativeName>
    </domain>
</protein>
<comment type="catalytic activity">
    <reaction evidence="1">
        <text>6-hydroxymethyl-7,8-dihydropterin + ATP = (7,8-dihydropterin-6-yl)methyl diphosphate + AMP + H(+)</text>
        <dbReference type="Rhea" id="RHEA:11412"/>
        <dbReference type="ChEBI" id="CHEBI:15378"/>
        <dbReference type="ChEBI" id="CHEBI:30616"/>
        <dbReference type="ChEBI" id="CHEBI:44841"/>
        <dbReference type="ChEBI" id="CHEBI:72950"/>
        <dbReference type="ChEBI" id="CHEBI:456215"/>
        <dbReference type="EC" id="2.7.6.3"/>
    </reaction>
</comment>
<evidence type="ECO:0000256" key="1">
    <source>
        <dbReference type="ARBA" id="ARBA00000198"/>
    </source>
</evidence>
<keyword evidence="7" id="KW-0067">ATP-binding</keyword>
<dbReference type="CDD" id="cd00534">
    <property type="entry name" value="DHNA_DHNTPE"/>
    <property type="match status" value="1"/>
</dbReference>
<dbReference type="PANTHER" id="PTHR43071">
    <property type="entry name" value="2-AMINO-4-HYDROXY-6-HYDROXYMETHYLDIHYDROPTERIDINE PYROPHOSPHOKINASE"/>
    <property type="match status" value="1"/>
</dbReference>
<feature type="domain" description="7,8-dihydro-6-hydroxymethylpterin-pyrophosphokinase" evidence="11">
    <location>
        <begin position="245"/>
        <end position="256"/>
    </location>
</feature>
<dbReference type="SUPFAM" id="SSF55083">
    <property type="entry name" value="6-hydroxymethyl-7,8-dihydropterin pyrophosphokinase, HPPK"/>
    <property type="match status" value="1"/>
</dbReference>
<keyword evidence="9" id="KW-0456">Lyase</keyword>
<feature type="compositionally biased region" description="Acidic residues" evidence="10">
    <location>
        <begin position="318"/>
        <end position="327"/>
    </location>
</feature>
<dbReference type="CDD" id="cd00483">
    <property type="entry name" value="HPPK"/>
    <property type="match status" value="1"/>
</dbReference>
<dbReference type="NCBIfam" id="TIGR00525">
    <property type="entry name" value="folB"/>
    <property type="match status" value="1"/>
</dbReference>
<dbReference type="Pfam" id="PF01288">
    <property type="entry name" value="HPPK"/>
    <property type="match status" value="1"/>
</dbReference>
<dbReference type="Gene3D" id="3.30.70.560">
    <property type="entry name" value="7,8-Dihydro-6-hydroxymethylpterin-pyrophosphokinase HPPK"/>
    <property type="match status" value="1"/>
</dbReference>
<dbReference type="PANTHER" id="PTHR43071:SF1">
    <property type="entry name" value="2-AMINO-4-HYDROXY-6-HYDROXYMETHYLDIHYDROPTERIDINE PYROPHOSPHOKINASE"/>
    <property type="match status" value="1"/>
</dbReference>
<dbReference type="InterPro" id="IPR043133">
    <property type="entry name" value="GTP-CH-I_C/QueF"/>
</dbReference>
<evidence type="ECO:0000256" key="2">
    <source>
        <dbReference type="ARBA" id="ARBA00005051"/>
    </source>
</evidence>
<evidence type="ECO:0000313" key="13">
    <source>
        <dbReference type="Proteomes" id="UP001500368"/>
    </source>
</evidence>
<dbReference type="Pfam" id="PF02152">
    <property type="entry name" value="FolB"/>
    <property type="match status" value="1"/>
</dbReference>
<dbReference type="RefSeq" id="WP_345476463.1">
    <property type="nucleotide sequence ID" value="NZ_BAABLW010000002.1"/>
</dbReference>
<dbReference type="EMBL" id="BAABLW010000002">
    <property type="protein sequence ID" value="GAA4912945.1"/>
    <property type="molecule type" value="Genomic_DNA"/>
</dbReference>
<comment type="caution">
    <text evidence="12">The sequence shown here is derived from an EMBL/GenBank/DDBJ whole genome shotgun (WGS) entry which is preliminary data.</text>
</comment>
<comment type="similarity">
    <text evidence="9">Belongs to the DHNA family.</text>
</comment>
<proteinExistence type="inferred from homology"/>
<comment type="pathway">
    <text evidence="2">Cofactor biosynthesis; tetrahydrofolate biosynthesis; 2-amino-4-hydroxy-6-hydroxymethyl-7,8-dihydropteridine diphosphate from 7,8-dihydroneopterin triphosphate: step 4/4.</text>
</comment>
<evidence type="ECO:0000256" key="8">
    <source>
        <dbReference type="ARBA" id="ARBA00022909"/>
    </source>
</evidence>
<dbReference type="InterPro" id="IPR006156">
    <property type="entry name" value="Dihydroneopterin_aldolase"/>
</dbReference>
<reference evidence="13" key="1">
    <citation type="journal article" date="2019" name="Int. J. Syst. Evol. Microbiol.">
        <title>The Global Catalogue of Microorganisms (GCM) 10K type strain sequencing project: providing services to taxonomists for standard genome sequencing and annotation.</title>
        <authorList>
            <consortium name="The Broad Institute Genomics Platform"/>
            <consortium name="The Broad Institute Genome Sequencing Center for Infectious Disease"/>
            <person name="Wu L."/>
            <person name="Ma J."/>
        </authorList>
    </citation>
    <scope>NUCLEOTIDE SEQUENCE [LARGE SCALE GENOMIC DNA]</scope>
    <source>
        <strain evidence="13">JCM 19129</strain>
    </source>
</reference>